<evidence type="ECO:0000313" key="3">
    <source>
        <dbReference type="EMBL" id="OMJ93190.1"/>
    </source>
</evidence>
<gene>
    <name evidence="3" type="ORF">SteCoe_3883</name>
</gene>
<feature type="domain" description="RING-type" evidence="2">
    <location>
        <begin position="121"/>
        <end position="159"/>
    </location>
</feature>
<dbReference type="AlphaFoldDB" id="A0A1R2CW23"/>
<dbReference type="OrthoDB" id="302966at2759"/>
<accession>A0A1R2CW23</accession>
<evidence type="ECO:0000256" key="1">
    <source>
        <dbReference type="PROSITE-ProRule" id="PRU00175"/>
    </source>
</evidence>
<keyword evidence="1" id="KW-0863">Zinc-finger</keyword>
<dbReference type="PANTHER" id="PTHR23041">
    <property type="entry name" value="RING FINGER DOMAIN-CONTAINING"/>
    <property type="match status" value="1"/>
</dbReference>
<proteinExistence type="predicted"/>
<dbReference type="Pfam" id="PF13920">
    <property type="entry name" value="zf-C3HC4_3"/>
    <property type="match status" value="1"/>
</dbReference>
<organism evidence="3 4">
    <name type="scientific">Stentor coeruleus</name>
    <dbReference type="NCBI Taxonomy" id="5963"/>
    <lineage>
        <taxon>Eukaryota</taxon>
        <taxon>Sar</taxon>
        <taxon>Alveolata</taxon>
        <taxon>Ciliophora</taxon>
        <taxon>Postciliodesmatophora</taxon>
        <taxon>Heterotrichea</taxon>
        <taxon>Heterotrichida</taxon>
        <taxon>Stentoridae</taxon>
        <taxon>Stentor</taxon>
    </lineage>
</organism>
<dbReference type="InterPro" id="IPR001841">
    <property type="entry name" value="Znf_RING"/>
</dbReference>
<reference evidence="3 4" key="1">
    <citation type="submission" date="2016-11" db="EMBL/GenBank/DDBJ databases">
        <title>The macronuclear genome of Stentor coeruleus: a giant cell with tiny introns.</title>
        <authorList>
            <person name="Slabodnick M."/>
            <person name="Ruby J.G."/>
            <person name="Reiff S.B."/>
            <person name="Swart E.C."/>
            <person name="Gosai S."/>
            <person name="Prabakaran S."/>
            <person name="Witkowska E."/>
            <person name="Larue G.E."/>
            <person name="Fisher S."/>
            <person name="Freeman R.M."/>
            <person name="Gunawardena J."/>
            <person name="Chu W."/>
            <person name="Stover N.A."/>
            <person name="Gregory B.D."/>
            <person name="Nowacki M."/>
            <person name="Derisi J."/>
            <person name="Roy S.W."/>
            <person name="Marshall W.F."/>
            <person name="Sood P."/>
        </authorList>
    </citation>
    <scope>NUCLEOTIDE SEQUENCE [LARGE SCALE GENOMIC DNA]</scope>
    <source>
        <strain evidence="3">WM001</strain>
    </source>
</reference>
<evidence type="ECO:0000259" key="2">
    <source>
        <dbReference type="PROSITE" id="PS50089"/>
    </source>
</evidence>
<dbReference type="EMBL" id="MPUH01000047">
    <property type="protein sequence ID" value="OMJ93190.1"/>
    <property type="molecule type" value="Genomic_DNA"/>
</dbReference>
<keyword evidence="1" id="KW-0479">Metal-binding</keyword>
<sequence>MESKNIILFYDGNEHKLKKIPKTFKDFMKKISKKIKIEKNSLILVGNKFGAKIPVSNNNNYTKAIKLSEIVSVEVLPKEADSELEHNIDPVFPQSKKKAFLAAKLRQMNNKNEEIPDDEMCVICYSKKKEPMSANCGHICCKTCWINILSYCLECPLCKQRVRMKHLTPVQNNST</sequence>
<dbReference type="Gene3D" id="3.30.40.10">
    <property type="entry name" value="Zinc/RING finger domain, C3HC4 (zinc finger)"/>
    <property type="match status" value="1"/>
</dbReference>
<evidence type="ECO:0000313" key="4">
    <source>
        <dbReference type="Proteomes" id="UP000187209"/>
    </source>
</evidence>
<dbReference type="InterPro" id="IPR047134">
    <property type="entry name" value="RNF4"/>
</dbReference>
<comment type="caution">
    <text evidence="3">The sequence shown here is derived from an EMBL/GenBank/DDBJ whole genome shotgun (WGS) entry which is preliminary data.</text>
</comment>
<dbReference type="InterPro" id="IPR013083">
    <property type="entry name" value="Znf_RING/FYVE/PHD"/>
</dbReference>
<keyword evidence="1" id="KW-0862">Zinc</keyword>
<dbReference type="Proteomes" id="UP000187209">
    <property type="component" value="Unassembled WGS sequence"/>
</dbReference>
<name>A0A1R2CW23_9CILI</name>
<keyword evidence="4" id="KW-1185">Reference proteome</keyword>
<dbReference type="PROSITE" id="PS50089">
    <property type="entry name" value="ZF_RING_2"/>
    <property type="match status" value="1"/>
</dbReference>
<dbReference type="SUPFAM" id="SSF57850">
    <property type="entry name" value="RING/U-box"/>
    <property type="match status" value="1"/>
</dbReference>
<dbReference type="GO" id="GO:0008270">
    <property type="term" value="F:zinc ion binding"/>
    <property type="evidence" value="ECO:0007669"/>
    <property type="project" value="UniProtKB-KW"/>
</dbReference>
<protein>
    <recommendedName>
        <fullName evidence="2">RING-type domain-containing protein</fullName>
    </recommendedName>
</protein>
<dbReference type="PANTHER" id="PTHR23041:SF78">
    <property type="entry name" value="E3 UBIQUITIN-PROTEIN LIGASE RNF4"/>
    <property type="match status" value="1"/>
</dbReference>